<dbReference type="Pfam" id="PF03725">
    <property type="entry name" value="RNase_PH_C"/>
    <property type="match status" value="1"/>
</dbReference>
<dbReference type="OrthoDB" id="272245at2759"/>
<dbReference type="InterPro" id="IPR001247">
    <property type="entry name" value="ExoRNase_PH_dom1"/>
</dbReference>
<dbReference type="STRING" id="1344416.A0A139AY14"/>
<feature type="domain" description="Exoribonuclease phosphorolytic" evidence="7">
    <location>
        <begin position="29"/>
        <end position="195"/>
    </location>
</feature>
<feature type="domain" description="Exoribonuclease phosphorolytic" evidence="8">
    <location>
        <begin position="226"/>
        <end position="289"/>
    </location>
</feature>
<evidence type="ECO:0000313" key="10">
    <source>
        <dbReference type="Proteomes" id="UP000070544"/>
    </source>
</evidence>
<dbReference type="GO" id="GO:0034475">
    <property type="term" value="P:U4 snRNA 3'-end processing"/>
    <property type="evidence" value="ECO:0007669"/>
    <property type="project" value="TreeGrafter"/>
</dbReference>
<evidence type="ECO:0000256" key="5">
    <source>
        <dbReference type="ARBA" id="ARBA00022835"/>
    </source>
</evidence>
<evidence type="ECO:0000259" key="8">
    <source>
        <dbReference type="Pfam" id="PF03725"/>
    </source>
</evidence>
<dbReference type="GO" id="GO:0000177">
    <property type="term" value="C:cytoplasmic exosome (RNase complex)"/>
    <property type="evidence" value="ECO:0007669"/>
    <property type="project" value="TreeGrafter"/>
</dbReference>
<dbReference type="GO" id="GO:0035925">
    <property type="term" value="F:mRNA 3'-UTR AU-rich region binding"/>
    <property type="evidence" value="ECO:0007669"/>
    <property type="project" value="TreeGrafter"/>
</dbReference>
<dbReference type="InterPro" id="IPR015847">
    <property type="entry name" value="ExoRNase_PH_dom2"/>
</dbReference>
<dbReference type="SUPFAM" id="SSF55666">
    <property type="entry name" value="Ribonuclease PH domain 2-like"/>
    <property type="match status" value="1"/>
</dbReference>
<evidence type="ECO:0000313" key="9">
    <source>
        <dbReference type="EMBL" id="KXS21594.1"/>
    </source>
</evidence>
<dbReference type="AlphaFoldDB" id="A0A139AY14"/>
<keyword evidence="4" id="KW-0963">Cytoplasm</keyword>
<dbReference type="GO" id="GO:0005730">
    <property type="term" value="C:nucleolus"/>
    <property type="evidence" value="ECO:0007669"/>
    <property type="project" value="UniProtKB-SubCell"/>
</dbReference>
<organism evidence="9 10">
    <name type="scientific">Gonapodya prolifera (strain JEL478)</name>
    <name type="common">Monoblepharis prolifera</name>
    <dbReference type="NCBI Taxonomy" id="1344416"/>
    <lineage>
        <taxon>Eukaryota</taxon>
        <taxon>Fungi</taxon>
        <taxon>Fungi incertae sedis</taxon>
        <taxon>Chytridiomycota</taxon>
        <taxon>Chytridiomycota incertae sedis</taxon>
        <taxon>Monoblepharidomycetes</taxon>
        <taxon>Monoblepharidales</taxon>
        <taxon>Gonapodyaceae</taxon>
        <taxon>Gonapodya</taxon>
    </lineage>
</organism>
<dbReference type="Pfam" id="PF01138">
    <property type="entry name" value="RNase_PH"/>
    <property type="match status" value="1"/>
</dbReference>
<dbReference type="GO" id="GO:0016075">
    <property type="term" value="P:rRNA catabolic process"/>
    <property type="evidence" value="ECO:0007669"/>
    <property type="project" value="TreeGrafter"/>
</dbReference>
<dbReference type="InterPro" id="IPR027408">
    <property type="entry name" value="PNPase/RNase_PH_dom_sf"/>
</dbReference>
<dbReference type="PANTHER" id="PTHR11097:SF8">
    <property type="entry name" value="EXOSOME COMPLEX COMPONENT RRP42"/>
    <property type="match status" value="1"/>
</dbReference>
<dbReference type="GO" id="GO:0005840">
    <property type="term" value="C:ribosome"/>
    <property type="evidence" value="ECO:0007669"/>
    <property type="project" value="UniProtKB-KW"/>
</dbReference>
<comment type="subcellular location">
    <subcellularLocation>
        <location evidence="1">Cytoplasm</location>
    </subcellularLocation>
    <subcellularLocation>
        <location evidence="2">Nucleus</location>
        <location evidence="2">Nucleolus</location>
    </subcellularLocation>
</comment>
<dbReference type="GO" id="GO:0071038">
    <property type="term" value="P:TRAMP-dependent tRNA surveillance pathway"/>
    <property type="evidence" value="ECO:0007669"/>
    <property type="project" value="TreeGrafter"/>
</dbReference>
<keyword evidence="9" id="KW-0687">Ribonucleoprotein</keyword>
<dbReference type="InterPro" id="IPR050590">
    <property type="entry name" value="Exosome_comp_Rrp42_subfam"/>
</dbReference>
<dbReference type="GO" id="GO:0034476">
    <property type="term" value="P:U5 snRNA 3'-end processing"/>
    <property type="evidence" value="ECO:0007669"/>
    <property type="project" value="TreeGrafter"/>
</dbReference>
<evidence type="ECO:0000256" key="6">
    <source>
        <dbReference type="ARBA" id="ARBA00042523"/>
    </source>
</evidence>
<reference evidence="9 10" key="1">
    <citation type="journal article" date="2015" name="Genome Biol. Evol.">
        <title>Phylogenomic analyses indicate that early fungi evolved digesting cell walls of algal ancestors of land plants.</title>
        <authorList>
            <person name="Chang Y."/>
            <person name="Wang S."/>
            <person name="Sekimoto S."/>
            <person name="Aerts A.L."/>
            <person name="Choi C."/>
            <person name="Clum A."/>
            <person name="LaButti K.M."/>
            <person name="Lindquist E.A."/>
            <person name="Yee Ngan C."/>
            <person name="Ohm R.A."/>
            <person name="Salamov A.A."/>
            <person name="Grigoriev I.V."/>
            <person name="Spatafora J.W."/>
            <person name="Berbee M.L."/>
        </authorList>
    </citation>
    <scope>NUCLEOTIDE SEQUENCE [LARGE SCALE GENOMIC DNA]</scope>
    <source>
        <strain evidence="9 10">JEL478</strain>
    </source>
</reference>
<evidence type="ECO:0000256" key="4">
    <source>
        <dbReference type="ARBA" id="ARBA00022490"/>
    </source>
</evidence>
<dbReference type="GO" id="GO:0034473">
    <property type="term" value="P:U1 snRNA 3'-end processing"/>
    <property type="evidence" value="ECO:0007669"/>
    <property type="project" value="TreeGrafter"/>
</dbReference>
<protein>
    <recommendedName>
        <fullName evidence="6">Ribosomal RNA-processing protein 42</fullName>
    </recommendedName>
</protein>
<dbReference type="EMBL" id="KQ965732">
    <property type="protein sequence ID" value="KXS21594.1"/>
    <property type="molecule type" value="Genomic_DNA"/>
</dbReference>
<name>A0A139AY14_GONPJ</name>
<keyword evidence="5" id="KW-0271">Exosome</keyword>
<evidence type="ECO:0000256" key="2">
    <source>
        <dbReference type="ARBA" id="ARBA00004604"/>
    </source>
</evidence>
<gene>
    <name evidence="9" type="ORF">M427DRAFT_27223</name>
</gene>
<dbReference type="GO" id="GO:0000467">
    <property type="term" value="P:exonucleolytic trimming to generate mature 3'-end of 5.8S rRNA from tricistronic rRNA transcript (SSU-rRNA, 5.8S rRNA, LSU-rRNA)"/>
    <property type="evidence" value="ECO:0007669"/>
    <property type="project" value="TreeGrafter"/>
</dbReference>
<dbReference type="InterPro" id="IPR020568">
    <property type="entry name" value="Ribosomal_Su5_D2-typ_SF"/>
</dbReference>
<dbReference type="Gene3D" id="3.30.230.70">
    <property type="entry name" value="GHMP Kinase, N-terminal domain"/>
    <property type="match status" value="1"/>
</dbReference>
<accession>A0A139AY14</accession>
<evidence type="ECO:0000256" key="3">
    <source>
        <dbReference type="ARBA" id="ARBA00006678"/>
    </source>
</evidence>
<keyword evidence="10" id="KW-1185">Reference proteome</keyword>
<dbReference type="GO" id="GO:0000176">
    <property type="term" value="C:nuclear exosome (RNase complex)"/>
    <property type="evidence" value="ECO:0007669"/>
    <property type="project" value="UniProtKB-ARBA"/>
</dbReference>
<dbReference type="GO" id="GO:0071028">
    <property type="term" value="P:nuclear mRNA surveillance"/>
    <property type="evidence" value="ECO:0007669"/>
    <property type="project" value="TreeGrafter"/>
</dbReference>
<comment type="similarity">
    <text evidence="3">Belongs to the RNase PH family.</text>
</comment>
<dbReference type="GO" id="GO:0071035">
    <property type="term" value="P:nuclear polyadenylation-dependent rRNA catabolic process"/>
    <property type="evidence" value="ECO:0007669"/>
    <property type="project" value="TreeGrafter"/>
</dbReference>
<dbReference type="Proteomes" id="UP000070544">
    <property type="component" value="Unassembled WGS sequence"/>
</dbReference>
<dbReference type="SUPFAM" id="SSF54211">
    <property type="entry name" value="Ribosomal protein S5 domain 2-like"/>
    <property type="match status" value="1"/>
</dbReference>
<dbReference type="PANTHER" id="PTHR11097">
    <property type="entry name" value="EXOSOME COMPLEX EXONUCLEASE RIBOSOMAL RNA PROCESSING PROTEIN"/>
    <property type="match status" value="1"/>
</dbReference>
<sequence>MLLSPAEIDYITKSCDRNIRTDGRSRLDLRPFLIETGLLAQANGSCRLRVDATDVVVGVKAEIGSIVPERFEEGAEGDRDEDDAEVVRDVQAQTEDGGDGATDRGRVVCSVDCAPSAAPYLSPLALQSLSAELSQSVSRLLNGPGGGLDLKSLCIIPRRTCWVLYVDAMILDSSGHLLDPLHLAVRAALLTTQIPLVTVQRVGTGALDLDYDVSADRTVPVNGAIGVPVTVTLHRVGTRLIADPTAQEERCATARVTVHVDGKGRVCGVKKGGKGGLEAGLVKEAVREGRRVGLDVVKGLDKVLEEEGKGQRVGFFAA</sequence>
<dbReference type="InterPro" id="IPR036345">
    <property type="entry name" value="ExoRNase_PH_dom2_sf"/>
</dbReference>
<keyword evidence="9" id="KW-0689">Ribosomal protein</keyword>
<dbReference type="CDD" id="cd11367">
    <property type="entry name" value="RNase_PH_RRP42"/>
    <property type="match status" value="1"/>
</dbReference>
<evidence type="ECO:0000256" key="1">
    <source>
        <dbReference type="ARBA" id="ARBA00004496"/>
    </source>
</evidence>
<dbReference type="OMA" id="YNTRIPK"/>
<evidence type="ECO:0000259" key="7">
    <source>
        <dbReference type="Pfam" id="PF01138"/>
    </source>
</evidence>
<proteinExistence type="inferred from homology"/>